<proteinExistence type="predicted"/>
<reference evidence="2" key="1">
    <citation type="submission" date="2022-05" db="EMBL/GenBank/DDBJ databases">
        <title>The Musa troglodytarum L. genome provides insights into the mechanism of non-climacteric behaviour and enrichment of carotenoids.</title>
        <authorList>
            <person name="Wang J."/>
        </authorList>
    </citation>
    <scope>NUCLEOTIDE SEQUENCE</scope>
    <source>
        <tissue evidence="2">Leaf</tissue>
    </source>
</reference>
<feature type="compositionally biased region" description="Low complexity" evidence="1">
    <location>
        <begin position="1"/>
        <end position="18"/>
    </location>
</feature>
<gene>
    <name evidence="2" type="ORF">MUK42_25812</name>
</gene>
<keyword evidence="3" id="KW-1185">Reference proteome</keyword>
<evidence type="ECO:0000313" key="2">
    <source>
        <dbReference type="EMBL" id="URE24976.1"/>
    </source>
</evidence>
<dbReference type="EMBL" id="CP097510">
    <property type="protein sequence ID" value="URE24976.1"/>
    <property type="molecule type" value="Genomic_DNA"/>
</dbReference>
<evidence type="ECO:0000313" key="3">
    <source>
        <dbReference type="Proteomes" id="UP001055439"/>
    </source>
</evidence>
<sequence>MALSLPSSASRSTRSPSSSTPPPTSSYDPFPFYFLCFDIHMNQISHLS</sequence>
<accession>A0A9E7H191</accession>
<protein>
    <submittedName>
        <fullName evidence="2">Uncharacterized protein</fullName>
    </submittedName>
</protein>
<name>A0A9E7H191_9LILI</name>
<dbReference type="Proteomes" id="UP001055439">
    <property type="component" value="Chromosome 8"/>
</dbReference>
<organism evidence="2 3">
    <name type="scientific">Musa troglodytarum</name>
    <name type="common">fe'i banana</name>
    <dbReference type="NCBI Taxonomy" id="320322"/>
    <lineage>
        <taxon>Eukaryota</taxon>
        <taxon>Viridiplantae</taxon>
        <taxon>Streptophyta</taxon>
        <taxon>Embryophyta</taxon>
        <taxon>Tracheophyta</taxon>
        <taxon>Spermatophyta</taxon>
        <taxon>Magnoliopsida</taxon>
        <taxon>Liliopsida</taxon>
        <taxon>Zingiberales</taxon>
        <taxon>Musaceae</taxon>
        <taxon>Musa</taxon>
    </lineage>
</organism>
<dbReference type="AlphaFoldDB" id="A0A9E7H191"/>
<evidence type="ECO:0000256" key="1">
    <source>
        <dbReference type="SAM" id="MobiDB-lite"/>
    </source>
</evidence>
<feature type="region of interest" description="Disordered" evidence="1">
    <location>
        <begin position="1"/>
        <end position="27"/>
    </location>
</feature>